<gene>
    <name evidence="2" type="ORF">EBO15_36150</name>
</gene>
<dbReference type="Pfam" id="PF13560">
    <property type="entry name" value="HTH_31"/>
    <property type="match status" value="1"/>
</dbReference>
<keyword evidence="3" id="KW-1185">Reference proteome</keyword>
<feature type="domain" description="HTH cro/C1-type" evidence="1">
    <location>
        <begin position="36"/>
        <end position="83"/>
    </location>
</feature>
<sequence length="292" mass="32540">MELDTDLGTFLKSRRARLTPEDVGLISYGTRRRVPGLRREELAQLAGVSVQYYTRLEQGQSRNASDGVLAALADALRLDEPERLHLRSLNSAGTRPAARRRTPRERLHPAVEQLLEATPDAAMMVMGRFTDILAWNPLGHAMFGGHLDADAPARPADRPNMSRMVILDPHMRELFVDWDGKVEEVVAHLRMAAGRYPDDPRIASLVGELTLKSPRFASAWSSHMVKECGPTVKDFHHPLVGPLTLAQLPLQLPDEPDQRIVTWTAEPGSPSQAALRLLGRPSATVRDLERRR</sequence>
<evidence type="ECO:0000313" key="2">
    <source>
        <dbReference type="EMBL" id="RMI37338.1"/>
    </source>
</evidence>
<dbReference type="Gene3D" id="3.30.450.180">
    <property type="match status" value="1"/>
</dbReference>
<comment type="caution">
    <text evidence="2">The sequence shown here is derived from an EMBL/GenBank/DDBJ whole genome shotgun (WGS) entry which is preliminary data.</text>
</comment>
<organism evidence="2 3">
    <name type="scientific">Actinomadura harenae</name>
    <dbReference type="NCBI Taxonomy" id="2483351"/>
    <lineage>
        <taxon>Bacteria</taxon>
        <taxon>Bacillati</taxon>
        <taxon>Actinomycetota</taxon>
        <taxon>Actinomycetes</taxon>
        <taxon>Streptosporangiales</taxon>
        <taxon>Thermomonosporaceae</taxon>
        <taxon>Actinomadura</taxon>
    </lineage>
</organism>
<dbReference type="EMBL" id="RFFG01000109">
    <property type="protein sequence ID" value="RMI37338.1"/>
    <property type="molecule type" value="Genomic_DNA"/>
</dbReference>
<dbReference type="OrthoDB" id="4336585at2"/>
<dbReference type="InterPro" id="IPR010982">
    <property type="entry name" value="Lambda_DNA-bd_dom_sf"/>
</dbReference>
<dbReference type="GO" id="GO:0003677">
    <property type="term" value="F:DNA binding"/>
    <property type="evidence" value="ECO:0007669"/>
    <property type="project" value="InterPro"/>
</dbReference>
<dbReference type="Proteomes" id="UP000282674">
    <property type="component" value="Unassembled WGS sequence"/>
</dbReference>
<dbReference type="Pfam" id="PF17765">
    <property type="entry name" value="MLTR_LBD"/>
    <property type="match status" value="1"/>
</dbReference>
<dbReference type="InterPro" id="IPR001387">
    <property type="entry name" value="Cro/C1-type_HTH"/>
</dbReference>
<dbReference type="InterPro" id="IPR041413">
    <property type="entry name" value="MLTR_LBD"/>
</dbReference>
<dbReference type="SUPFAM" id="SSF47413">
    <property type="entry name" value="lambda repressor-like DNA-binding domains"/>
    <property type="match status" value="1"/>
</dbReference>
<protein>
    <submittedName>
        <fullName evidence="2">XRE family transcriptional regulator</fullName>
    </submittedName>
</protein>
<reference evidence="2 3" key="1">
    <citation type="submission" date="2018-10" db="EMBL/GenBank/DDBJ databases">
        <title>Isolation from soil.</title>
        <authorList>
            <person name="Hu J."/>
        </authorList>
    </citation>
    <scope>NUCLEOTIDE SEQUENCE [LARGE SCALE GENOMIC DNA]</scope>
    <source>
        <strain evidence="2 3">NEAU-Ht49</strain>
    </source>
</reference>
<accession>A0A3M2LR41</accession>
<dbReference type="PROSITE" id="PS50943">
    <property type="entry name" value="HTH_CROC1"/>
    <property type="match status" value="1"/>
</dbReference>
<dbReference type="Gene3D" id="1.10.260.40">
    <property type="entry name" value="lambda repressor-like DNA-binding domains"/>
    <property type="match status" value="1"/>
</dbReference>
<dbReference type="RefSeq" id="WP_122198972.1">
    <property type="nucleotide sequence ID" value="NZ_JBHSKC010000034.1"/>
</dbReference>
<dbReference type="AlphaFoldDB" id="A0A3M2LR41"/>
<dbReference type="SMART" id="SM00530">
    <property type="entry name" value="HTH_XRE"/>
    <property type="match status" value="1"/>
</dbReference>
<evidence type="ECO:0000259" key="1">
    <source>
        <dbReference type="PROSITE" id="PS50943"/>
    </source>
</evidence>
<proteinExistence type="predicted"/>
<dbReference type="PANTHER" id="PTHR35010">
    <property type="entry name" value="BLL4672 PROTEIN-RELATED"/>
    <property type="match status" value="1"/>
</dbReference>
<evidence type="ECO:0000313" key="3">
    <source>
        <dbReference type="Proteomes" id="UP000282674"/>
    </source>
</evidence>
<dbReference type="CDD" id="cd00093">
    <property type="entry name" value="HTH_XRE"/>
    <property type="match status" value="1"/>
</dbReference>
<name>A0A3M2LR41_9ACTN</name>
<dbReference type="PANTHER" id="PTHR35010:SF2">
    <property type="entry name" value="BLL4672 PROTEIN"/>
    <property type="match status" value="1"/>
</dbReference>